<evidence type="ECO:0000256" key="3">
    <source>
        <dbReference type="ARBA" id="ARBA00004729"/>
    </source>
</evidence>
<comment type="function">
    <text evidence="2">Catalyzes the isomerization between 2-isopropylmalate and 3-isopropylmalate, via the formation of 2-isopropylmaleate.</text>
</comment>
<evidence type="ECO:0000313" key="13">
    <source>
        <dbReference type="Proteomes" id="UP001139447"/>
    </source>
</evidence>
<gene>
    <name evidence="12" type="primary">leuD</name>
    <name evidence="12" type="ORF">MMF98_21955</name>
</gene>
<dbReference type="GO" id="GO:0009316">
    <property type="term" value="C:3-isopropylmalate dehydratase complex"/>
    <property type="evidence" value="ECO:0007669"/>
    <property type="project" value="InterPro"/>
</dbReference>
<comment type="caution">
    <text evidence="12">The sequence shown here is derived from an EMBL/GenBank/DDBJ whole genome shotgun (WGS) entry which is preliminary data.</text>
</comment>
<evidence type="ECO:0000256" key="8">
    <source>
        <dbReference type="ARBA" id="ARBA00022605"/>
    </source>
</evidence>
<comment type="similarity">
    <text evidence="4">Belongs to the LeuD family. LeuD type 1 subfamily.</text>
</comment>
<protein>
    <recommendedName>
        <fullName evidence="6">3-isopropylmalate dehydratase</fullName>
        <ecNumber evidence="6">4.2.1.33</ecNumber>
    </recommendedName>
</protein>
<keyword evidence="9 12" id="KW-0456">Lyase</keyword>
<evidence type="ECO:0000256" key="4">
    <source>
        <dbReference type="ARBA" id="ARBA00009845"/>
    </source>
</evidence>
<name>A0A9X2APK7_9BURK</name>
<dbReference type="GO" id="GO:0009098">
    <property type="term" value="P:L-leucine biosynthetic process"/>
    <property type="evidence" value="ECO:0007669"/>
    <property type="project" value="UniProtKB-KW"/>
</dbReference>
<dbReference type="SUPFAM" id="SSF52016">
    <property type="entry name" value="LeuD/IlvD-like"/>
    <property type="match status" value="1"/>
</dbReference>
<evidence type="ECO:0000259" key="11">
    <source>
        <dbReference type="Pfam" id="PF00694"/>
    </source>
</evidence>
<evidence type="ECO:0000256" key="5">
    <source>
        <dbReference type="ARBA" id="ARBA00011271"/>
    </source>
</evidence>
<reference evidence="12" key="1">
    <citation type="submission" date="2022-03" db="EMBL/GenBank/DDBJ databases">
        <authorList>
            <person name="Woo C.Y."/>
        </authorList>
    </citation>
    <scope>NUCLEOTIDE SEQUENCE</scope>
    <source>
        <strain evidence="12">CYS-02</strain>
    </source>
</reference>
<dbReference type="InterPro" id="IPR004431">
    <property type="entry name" value="3-IsopropMal_deHydase_ssu"/>
</dbReference>
<evidence type="ECO:0000256" key="1">
    <source>
        <dbReference type="ARBA" id="ARBA00000491"/>
    </source>
</evidence>
<accession>A0A9X2APK7</accession>
<comment type="subunit">
    <text evidence="5">Heterodimer of LeuC and LeuD.</text>
</comment>
<dbReference type="InterPro" id="IPR015928">
    <property type="entry name" value="Aconitase/3IPM_dehydase_swvl"/>
</dbReference>
<keyword evidence="13" id="KW-1185">Reference proteome</keyword>
<dbReference type="Proteomes" id="UP001139447">
    <property type="component" value="Unassembled WGS sequence"/>
</dbReference>
<dbReference type="PANTHER" id="PTHR43345:SF5">
    <property type="entry name" value="3-ISOPROPYLMALATE DEHYDRATASE SMALL SUBUNIT"/>
    <property type="match status" value="1"/>
</dbReference>
<dbReference type="NCBIfam" id="TIGR00171">
    <property type="entry name" value="leuD"/>
    <property type="match status" value="1"/>
</dbReference>
<evidence type="ECO:0000256" key="2">
    <source>
        <dbReference type="ARBA" id="ARBA00002695"/>
    </source>
</evidence>
<dbReference type="EMBL" id="JALGBI010000003">
    <property type="protein sequence ID" value="MCJ0765888.1"/>
    <property type="molecule type" value="Genomic_DNA"/>
</dbReference>
<dbReference type="Pfam" id="PF00694">
    <property type="entry name" value="Aconitase_C"/>
    <property type="match status" value="1"/>
</dbReference>
<dbReference type="InterPro" id="IPR000573">
    <property type="entry name" value="AconitaseA/IPMdHydase_ssu_swvl"/>
</dbReference>
<comment type="pathway">
    <text evidence="3">Amino-acid biosynthesis; L-leucine biosynthesis; L-leucine from 3-methyl-2-oxobutanoate: step 2/4.</text>
</comment>
<dbReference type="RefSeq" id="WP_243309477.1">
    <property type="nucleotide sequence ID" value="NZ_JALGBI010000003.1"/>
</dbReference>
<dbReference type="GO" id="GO:0003861">
    <property type="term" value="F:3-isopropylmalate dehydratase activity"/>
    <property type="evidence" value="ECO:0007669"/>
    <property type="project" value="UniProtKB-EC"/>
</dbReference>
<sequence>MTALVTLSGAAAPLFQPDINTDTIAPLVRSAGGAQPVGLRSQAELAQRLFGPWRYQADGRENPDFVLNQAPYRQARFLIGGPNFACGSSRETAATMLQAFGIRCVIAPSFGQIFRDNCFRNHMLPLMLEAATVQRLAQAARGGAAFHLDLEAMTLTPPDGEPISFTLPDFRREMLLAGADEVEVTLRREPAIAAYQQRVRRERPWEWLAEPV</sequence>
<keyword evidence="7" id="KW-0432">Leucine biosynthesis</keyword>
<feature type="domain" description="Aconitase A/isopropylmalate dehydratase small subunit swivel" evidence="11">
    <location>
        <begin position="44"/>
        <end position="129"/>
    </location>
</feature>
<proteinExistence type="inferred from homology"/>
<evidence type="ECO:0000256" key="10">
    <source>
        <dbReference type="ARBA" id="ARBA00023304"/>
    </source>
</evidence>
<dbReference type="PANTHER" id="PTHR43345">
    <property type="entry name" value="3-ISOPROPYLMALATE DEHYDRATASE SMALL SUBUNIT 2-RELATED-RELATED"/>
    <property type="match status" value="1"/>
</dbReference>
<dbReference type="EC" id="4.2.1.33" evidence="6"/>
<evidence type="ECO:0000256" key="9">
    <source>
        <dbReference type="ARBA" id="ARBA00023239"/>
    </source>
</evidence>
<dbReference type="InterPro" id="IPR050075">
    <property type="entry name" value="LeuD"/>
</dbReference>
<evidence type="ECO:0000256" key="6">
    <source>
        <dbReference type="ARBA" id="ARBA00011998"/>
    </source>
</evidence>
<organism evidence="12 13">
    <name type="scientific">Variovorax terrae</name>
    <dbReference type="NCBI Taxonomy" id="2923278"/>
    <lineage>
        <taxon>Bacteria</taxon>
        <taxon>Pseudomonadati</taxon>
        <taxon>Pseudomonadota</taxon>
        <taxon>Betaproteobacteria</taxon>
        <taxon>Burkholderiales</taxon>
        <taxon>Comamonadaceae</taxon>
        <taxon>Variovorax</taxon>
    </lineage>
</organism>
<dbReference type="Gene3D" id="3.20.19.10">
    <property type="entry name" value="Aconitase, domain 4"/>
    <property type="match status" value="1"/>
</dbReference>
<keyword evidence="10" id="KW-0100">Branched-chain amino acid biosynthesis</keyword>
<evidence type="ECO:0000256" key="7">
    <source>
        <dbReference type="ARBA" id="ARBA00022430"/>
    </source>
</evidence>
<dbReference type="NCBIfam" id="NF002458">
    <property type="entry name" value="PRK01641.1"/>
    <property type="match status" value="1"/>
</dbReference>
<evidence type="ECO:0000313" key="12">
    <source>
        <dbReference type="EMBL" id="MCJ0765888.1"/>
    </source>
</evidence>
<comment type="catalytic activity">
    <reaction evidence="1">
        <text>(2R,3S)-3-isopropylmalate = (2S)-2-isopropylmalate</text>
        <dbReference type="Rhea" id="RHEA:32287"/>
        <dbReference type="ChEBI" id="CHEBI:1178"/>
        <dbReference type="ChEBI" id="CHEBI:35121"/>
        <dbReference type="EC" id="4.2.1.33"/>
    </reaction>
</comment>
<dbReference type="AlphaFoldDB" id="A0A9X2APK7"/>
<keyword evidence="8" id="KW-0028">Amino-acid biosynthesis</keyword>